<dbReference type="Pfam" id="PF09316">
    <property type="entry name" value="Cmyb_C"/>
    <property type="match status" value="1"/>
</dbReference>
<feature type="domain" description="Myb-like" evidence="5">
    <location>
        <begin position="75"/>
        <end position="130"/>
    </location>
</feature>
<protein>
    <submittedName>
        <fullName evidence="8 9">Transcriptional activator Myb isoform X1</fullName>
    </submittedName>
</protein>
<feature type="region of interest" description="Disordered" evidence="4">
    <location>
        <begin position="232"/>
        <end position="291"/>
    </location>
</feature>
<feature type="compositionally biased region" description="Low complexity" evidence="4">
    <location>
        <begin position="280"/>
        <end position="291"/>
    </location>
</feature>
<keyword evidence="3" id="KW-0238">DNA-binding</keyword>
<dbReference type="Pfam" id="PF00249">
    <property type="entry name" value="Myb_DNA-binding"/>
    <property type="match status" value="1"/>
</dbReference>
<feature type="domain" description="HTH myb-type" evidence="6">
    <location>
        <begin position="75"/>
        <end position="126"/>
    </location>
</feature>
<feature type="compositionally biased region" description="Polar residues" evidence="4">
    <location>
        <begin position="430"/>
        <end position="461"/>
    </location>
</feature>
<gene>
    <name evidence="8 9" type="primary">LOC100651444</name>
</gene>
<feature type="region of interest" description="Disordered" evidence="4">
    <location>
        <begin position="322"/>
        <end position="348"/>
    </location>
</feature>
<dbReference type="GeneID" id="100651444"/>
<dbReference type="SUPFAM" id="SSF46689">
    <property type="entry name" value="Homeodomain-like"/>
    <property type="match status" value="2"/>
</dbReference>
<evidence type="ECO:0000256" key="1">
    <source>
        <dbReference type="ARBA" id="ARBA00004123"/>
    </source>
</evidence>
<dbReference type="PROSITE" id="PS50090">
    <property type="entry name" value="MYB_LIKE"/>
    <property type="match status" value="3"/>
</dbReference>
<reference evidence="8 9" key="1">
    <citation type="submission" date="2025-04" db="UniProtKB">
        <authorList>
            <consortium name="RefSeq"/>
        </authorList>
    </citation>
    <scope>IDENTIFICATION</scope>
</reference>
<dbReference type="PANTHER" id="PTHR45614:SF25">
    <property type="entry name" value="MYB PROTEIN"/>
    <property type="match status" value="1"/>
</dbReference>
<dbReference type="InterPro" id="IPR001005">
    <property type="entry name" value="SANT/Myb"/>
</dbReference>
<evidence type="ECO:0000256" key="4">
    <source>
        <dbReference type="SAM" id="MobiDB-lite"/>
    </source>
</evidence>
<feature type="compositionally biased region" description="Polar residues" evidence="4">
    <location>
        <begin position="487"/>
        <end position="497"/>
    </location>
</feature>
<dbReference type="OrthoDB" id="2143914at2759"/>
<feature type="compositionally biased region" description="Low complexity" evidence="4">
    <location>
        <begin position="35"/>
        <end position="50"/>
    </location>
</feature>
<feature type="region of interest" description="Disordered" evidence="4">
    <location>
        <begin position="379"/>
        <end position="404"/>
    </location>
</feature>
<feature type="domain" description="HTH myb-type" evidence="6">
    <location>
        <begin position="187"/>
        <end position="237"/>
    </location>
</feature>
<evidence type="ECO:0000313" key="8">
    <source>
        <dbReference type="RefSeq" id="XP_012165262.1"/>
    </source>
</evidence>
<evidence type="ECO:0000313" key="7">
    <source>
        <dbReference type="Proteomes" id="UP000835206"/>
    </source>
</evidence>
<feature type="compositionally biased region" description="Polar residues" evidence="4">
    <location>
        <begin position="339"/>
        <end position="348"/>
    </location>
</feature>
<dbReference type="InterPro" id="IPR009057">
    <property type="entry name" value="Homeodomain-like_sf"/>
</dbReference>
<dbReference type="InterPro" id="IPR017930">
    <property type="entry name" value="Myb_dom"/>
</dbReference>
<dbReference type="RefSeq" id="XP_012165262.1">
    <property type="nucleotide sequence ID" value="XM_012309872.3"/>
</dbReference>
<dbReference type="AlphaFoldDB" id="A0A9C6W679"/>
<feature type="compositionally biased region" description="Low complexity" evidence="4">
    <location>
        <begin position="472"/>
        <end position="486"/>
    </location>
</feature>
<feature type="region of interest" description="Disordered" evidence="4">
    <location>
        <begin position="430"/>
        <end position="502"/>
    </location>
</feature>
<evidence type="ECO:0000313" key="9">
    <source>
        <dbReference type="RefSeq" id="XP_048263447.1"/>
    </source>
</evidence>
<feature type="domain" description="HTH myb-type" evidence="6">
    <location>
        <begin position="131"/>
        <end position="186"/>
    </location>
</feature>
<evidence type="ECO:0000256" key="2">
    <source>
        <dbReference type="ARBA" id="ARBA00022737"/>
    </source>
</evidence>
<dbReference type="GO" id="GO:0005634">
    <property type="term" value="C:nucleus"/>
    <property type="evidence" value="ECO:0007669"/>
    <property type="project" value="UniProtKB-SubCell"/>
</dbReference>
<evidence type="ECO:0000256" key="3">
    <source>
        <dbReference type="ARBA" id="ARBA00023125"/>
    </source>
</evidence>
<dbReference type="KEGG" id="bter:100651444"/>
<dbReference type="RefSeq" id="XP_048263447.1">
    <property type="nucleotide sequence ID" value="XM_048407490.1"/>
</dbReference>
<dbReference type="PROSITE" id="PS51294">
    <property type="entry name" value="HTH_MYB"/>
    <property type="match status" value="3"/>
</dbReference>
<name>A0A9C6W679_BOMTE</name>
<dbReference type="PANTHER" id="PTHR45614">
    <property type="entry name" value="MYB PROTEIN-RELATED"/>
    <property type="match status" value="1"/>
</dbReference>
<dbReference type="InterPro" id="IPR050560">
    <property type="entry name" value="MYB_TF"/>
</dbReference>
<dbReference type="Pfam" id="PF13921">
    <property type="entry name" value="Myb_DNA-bind_6"/>
    <property type="match status" value="1"/>
</dbReference>
<feature type="domain" description="Myb-like" evidence="5">
    <location>
        <begin position="183"/>
        <end position="233"/>
    </location>
</feature>
<dbReference type="CTD" id="4602"/>
<keyword evidence="7" id="KW-1185">Reference proteome</keyword>
<accession>A0A9C6W679</accession>
<evidence type="ECO:0000259" key="6">
    <source>
        <dbReference type="PROSITE" id="PS51294"/>
    </source>
</evidence>
<dbReference type="CDD" id="cd00167">
    <property type="entry name" value="SANT"/>
    <property type="match status" value="3"/>
</dbReference>
<dbReference type="GO" id="GO:0000978">
    <property type="term" value="F:RNA polymerase II cis-regulatory region sequence-specific DNA binding"/>
    <property type="evidence" value="ECO:0007669"/>
    <property type="project" value="TreeGrafter"/>
</dbReference>
<dbReference type="SMART" id="SM00717">
    <property type="entry name" value="SANT"/>
    <property type="match status" value="3"/>
</dbReference>
<dbReference type="InterPro" id="IPR015395">
    <property type="entry name" value="C-myb_C"/>
</dbReference>
<keyword evidence="2" id="KW-0677">Repeat</keyword>
<feature type="domain" description="Myb-like" evidence="5">
    <location>
        <begin position="131"/>
        <end position="182"/>
    </location>
</feature>
<dbReference type="GO" id="GO:0000981">
    <property type="term" value="F:DNA-binding transcription factor activity, RNA polymerase II-specific"/>
    <property type="evidence" value="ECO:0007669"/>
    <property type="project" value="TreeGrafter"/>
</dbReference>
<dbReference type="FunFam" id="1.10.10.60:FF:000010">
    <property type="entry name" value="Transcriptional activator Myb isoform A"/>
    <property type="match status" value="1"/>
</dbReference>
<sequence>MDVVSSGLLMPAKVVDIATYHSSFYSPPPTEASRSGYDSSSGGESDNEYNVIACRGASNQSQNPNATNASSIGQGKHINKGRWTKEEDGLLKQLVSNAEQLGTGLRWDVIAGHFPDRSDVQCQQRWAKVVNPELVKGPWTKEEDEKVVELVERYGPKKWTLIARHLKGRIGKQCRERWHNHLNPGIKKTAWTEAEDRIIVEAHRRVGNQWAKIAKLLPGRTDNAIKNHWNSTMRRKYETEDGGRPTSTRGRGRRKATESSLLSKEAEEEISGHGRLQVDSTNNENSTTVSTMQQHTLGIDQLDWSRAWDNQQNNQTFQGLLNLNERPHNNESRVDTPSKRGSSSRVKTEQISPFTKYFDMQIQGEPTSSKNSEIRLMPMPDLEEMPEIAEKERSSPPPILRRRRNTQVLQQRTEIPENMNQPDYLLISQQQQQSGVTTPSTPIKQLPFSPSQFLNSLSPETSPWPRASTPKGSSPGPLTTPQPTGLRRSQNDGNTPRTPTPFKNALAELERRSGATTQLPATPSRLDALTEIIKQETDRESLAGTSTILQDSGYGTIRRRGKENSAPGGKRARKALCQAWANASQDNSEISFVVETPSKSLDTSVLFSPASMALEDSFLTAGTSPVKTSHDFVSIQRKPNAKRAITFDAFDSPCCILSPLPLRPIKRAKLQLEAQWTTVACGRTRDQLEMTRAARRFLSSHGYLPLRPRSLNF</sequence>
<feature type="region of interest" description="Disordered" evidence="4">
    <location>
        <begin position="25"/>
        <end position="78"/>
    </location>
</feature>
<comment type="subcellular location">
    <subcellularLocation>
        <location evidence="1">Nucleus</location>
    </subcellularLocation>
</comment>
<dbReference type="Gene3D" id="1.10.10.60">
    <property type="entry name" value="Homeodomain-like"/>
    <property type="match status" value="3"/>
</dbReference>
<evidence type="ECO:0000259" key="5">
    <source>
        <dbReference type="PROSITE" id="PS50090"/>
    </source>
</evidence>
<feature type="compositionally biased region" description="Basic and acidic residues" evidence="4">
    <location>
        <begin position="325"/>
        <end position="338"/>
    </location>
</feature>
<dbReference type="Proteomes" id="UP000835206">
    <property type="component" value="Chromosome 7"/>
</dbReference>
<feature type="compositionally biased region" description="Polar residues" evidence="4">
    <location>
        <begin position="57"/>
        <end position="73"/>
    </location>
</feature>
<organism evidence="7 9">
    <name type="scientific">Bombus terrestris</name>
    <name type="common">Buff-tailed bumblebee</name>
    <name type="synonym">Apis terrestris</name>
    <dbReference type="NCBI Taxonomy" id="30195"/>
    <lineage>
        <taxon>Eukaryota</taxon>
        <taxon>Metazoa</taxon>
        <taxon>Ecdysozoa</taxon>
        <taxon>Arthropoda</taxon>
        <taxon>Hexapoda</taxon>
        <taxon>Insecta</taxon>
        <taxon>Pterygota</taxon>
        <taxon>Neoptera</taxon>
        <taxon>Endopterygota</taxon>
        <taxon>Hymenoptera</taxon>
        <taxon>Apocrita</taxon>
        <taxon>Aculeata</taxon>
        <taxon>Apoidea</taxon>
        <taxon>Anthophila</taxon>
        <taxon>Apidae</taxon>
        <taxon>Bombus</taxon>
        <taxon>Bombus</taxon>
    </lineage>
</organism>
<proteinExistence type="predicted"/>